<feature type="region of interest" description="Disordered" evidence="1">
    <location>
        <begin position="325"/>
        <end position="352"/>
    </location>
</feature>
<dbReference type="InterPro" id="IPR021692">
    <property type="entry name" value="Tle3_C"/>
</dbReference>
<keyword evidence="5" id="KW-1185">Reference proteome</keyword>
<dbReference type="AlphaFoldDB" id="A0A2U2HMY1"/>
<dbReference type="InterPro" id="IPR056221">
    <property type="entry name" value="Tle3_ab_dom"/>
</dbReference>
<dbReference type="Pfam" id="PF24322">
    <property type="entry name" value="Tle3"/>
    <property type="match status" value="1"/>
</dbReference>
<proteinExistence type="predicted"/>
<gene>
    <name evidence="4" type="ORF">C7C56_009580</name>
</gene>
<name>A0A2U2HMY1_9BURK</name>
<organism evidence="4 5">
    <name type="scientific">Massilia glaciei</name>
    <dbReference type="NCBI Taxonomy" id="1524097"/>
    <lineage>
        <taxon>Bacteria</taxon>
        <taxon>Pseudomonadati</taxon>
        <taxon>Pseudomonadota</taxon>
        <taxon>Betaproteobacteria</taxon>
        <taxon>Burkholderiales</taxon>
        <taxon>Oxalobacteraceae</taxon>
        <taxon>Telluria group</taxon>
        <taxon>Massilia</taxon>
    </lineage>
</organism>
<dbReference type="Pfam" id="PF11678">
    <property type="entry name" value="Tle3_C"/>
    <property type="match status" value="1"/>
</dbReference>
<protein>
    <submittedName>
        <fullName evidence="4">DUF3274 domain-containing protein</fullName>
    </submittedName>
</protein>
<evidence type="ECO:0000259" key="3">
    <source>
        <dbReference type="Pfam" id="PF24322"/>
    </source>
</evidence>
<feature type="domain" description="Antibacterial effector protein Tle3 C-terminal" evidence="2">
    <location>
        <begin position="416"/>
        <end position="568"/>
    </location>
</feature>
<evidence type="ECO:0000313" key="5">
    <source>
        <dbReference type="Proteomes" id="UP000241421"/>
    </source>
</evidence>
<evidence type="ECO:0000259" key="2">
    <source>
        <dbReference type="Pfam" id="PF11678"/>
    </source>
</evidence>
<evidence type="ECO:0000313" key="4">
    <source>
        <dbReference type="EMBL" id="PWF48868.1"/>
    </source>
</evidence>
<comment type="caution">
    <text evidence="4">The sequence shown here is derived from an EMBL/GenBank/DDBJ whole genome shotgun (WGS) entry which is preliminary data.</text>
</comment>
<feature type="domain" description="T6SS Tle3 phospholipase effector alpha/beta" evidence="3">
    <location>
        <begin position="1"/>
        <end position="181"/>
    </location>
</feature>
<reference evidence="4 5" key="1">
    <citation type="submission" date="2018-04" db="EMBL/GenBank/DDBJ databases">
        <title>Massilia violaceinigra sp. nov., a novel purple-pigmented bacterium isolated from Tianshan glacier, Xinjiang, China.</title>
        <authorList>
            <person name="Wang H."/>
        </authorList>
    </citation>
    <scope>NUCLEOTIDE SEQUENCE [LARGE SCALE GENOMIC DNA]</scope>
    <source>
        <strain evidence="4 5">B448-2</strain>
    </source>
</reference>
<evidence type="ECO:0000256" key="1">
    <source>
        <dbReference type="SAM" id="MobiDB-lite"/>
    </source>
</evidence>
<dbReference type="Proteomes" id="UP000241421">
    <property type="component" value="Unassembled WGS sequence"/>
</dbReference>
<dbReference type="EMBL" id="PXWF02000127">
    <property type="protein sequence ID" value="PWF48868.1"/>
    <property type="molecule type" value="Genomic_DNA"/>
</dbReference>
<sequence length="589" mass="64504">MYMVLAAKRLAALISMIRDFDKDEVVTIVAHSQGCMVSLLAQAFLLDEGLRPADTLILNNPPYSLEETTTNFFGIIESGRGLGGGTDAAMAGHYEAIGSRQTFDARLQTLAKIVQGVVGKKHATPPLAALSDQAKHYGMVGTKWLASAERENRGKVYLYFCPEDMTVALDNIQGIGWQGIPDFMSGNALSKTEKTARRNLWGEDPPPIWKTVRQDSKPLDALGPGFRQRVFTMKKRVDVAKKTLGPVLVGVAPHDFALRVDDEDSHAHVAESGRAHRAESNEVTWPPNPDSWLNYIKTDAAQRRGIRSITGEALPVPVIADIRGAGQVDPKDFPKNSTQSRLPKDEQGPCEAVDPNDAAIAISTDKGIMIRPQELIDDPRPAATRLPTGAGLFGSGAQDQLEKAINKGKDPGDWCKVKSAWGVAPGEKISVTRYETPNEARLRWQHEVSPKSFHGAIVGSSENHRNVTAYDVAIGGGKASSDPNFYKYLCAVADWRLKRLDIIPRASILKWSDFQKKFHRYWEVEPQWRKDLIEGNARYYSSGKLPNCVPSLREGLPSTVLCETRAGMRTAAAPQQGDCGAISEKKGAS</sequence>
<accession>A0A2U2HMY1</accession>